<dbReference type="Gene3D" id="3.40.50.300">
    <property type="entry name" value="P-loop containing nucleotide triphosphate hydrolases"/>
    <property type="match status" value="2"/>
</dbReference>
<dbReference type="SUPFAM" id="SSF52540">
    <property type="entry name" value="P-loop containing nucleoside triphosphate hydrolases"/>
    <property type="match status" value="1"/>
</dbReference>
<dbReference type="EMBL" id="JBHTCF010000020">
    <property type="protein sequence ID" value="MFC7309221.1"/>
    <property type="molecule type" value="Genomic_DNA"/>
</dbReference>
<comment type="caution">
    <text evidence="2">The sequence shown here is derived from an EMBL/GenBank/DDBJ whole genome shotgun (WGS) entry which is preliminary data.</text>
</comment>
<organism evidence="2 3">
    <name type="scientific">Streptomyces monticola</name>
    <dbReference type="NCBI Taxonomy" id="2666263"/>
    <lineage>
        <taxon>Bacteria</taxon>
        <taxon>Bacillati</taxon>
        <taxon>Actinomycetota</taxon>
        <taxon>Actinomycetes</taxon>
        <taxon>Kitasatosporales</taxon>
        <taxon>Streptomycetaceae</taxon>
        <taxon>Streptomyces</taxon>
    </lineage>
</organism>
<dbReference type="Proteomes" id="UP001596523">
    <property type="component" value="Unassembled WGS sequence"/>
</dbReference>
<accession>A0ABW2JSR1</accession>
<dbReference type="InterPro" id="IPR027417">
    <property type="entry name" value="P-loop_NTPase"/>
</dbReference>
<gene>
    <name evidence="2" type="ORF">ACFQVC_34060</name>
</gene>
<evidence type="ECO:0000259" key="1">
    <source>
        <dbReference type="Pfam" id="PF00485"/>
    </source>
</evidence>
<reference evidence="3" key="1">
    <citation type="journal article" date="2019" name="Int. J. Syst. Evol. Microbiol.">
        <title>The Global Catalogue of Microorganisms (GCM) 10K type strain sequencing project: providing services to taxonomists for standard genome sequencing and annotation.</title>
        <authorList>
            <consortium name="The Broad Institute Genomics Platform"/>
            <consortium name="The Broad Institute Genome Sequencing Center for Infectious Disease"/>
            <person name="Wu L."/>
            <person name="Ma J."/>
        </authorList>
    </citation>
    <scope>NUCLEOTIDE SEQUENCE [LARGE SCALE GENOMIC DNA]</scope>
    <source>
        <strain evidence="3">SYNS20</strain>
    </source>
</reference>
<protein>
    <recommendedName>
        <fullName evidence="1">Phosphoribulokinase/uridine kinase domain-containing protein</fullName>
    </recommendedName>
</protein>
<dbReference type="RefSeq" id="WP_381837946.1">
    <property type="nucleotide sequence ID" value="NZ_JBHTCF010000020.1"/>
</dbReference>
<dbReference type="Pfam" id="PF00485">
    <property type="entry name" value="PRK"/>
    <property type="match status" value="1"/>
</dbReference>
<evidence type="ECO:0000313" key="2">
    <source>
        <dbReference type="EMBL" id="MFC7309221.1"/>
    </source>
</evidence>
<feature type="domain" description="Phosphoribulokinase/uridine kinase" evidence="1">
    <location>
        <begin position="84"/>
        <end position="169"/>
    </location>
</feature>
<proteinExistence type="predicted"/>
<evidence type="ECO:0000313" key="3">
    <source>
        <dbReference type="Proteomes" id="UP001596523"/>
    </source>
</evidence>
<dbReference type="InterPro" id="IPR006083">
    <property type="entry name" value="PRK/URK"/>
</dbReference>
<name>A0ABW2JSR1_9ACTN</name>
<sequence>MSTRTAQKVLALAGGAGAGKTALARRLQGGIPRCAVIHLDDCLHTGPGRAPTVPAFHGEGEVVDFSDPLAIDLALVRSALRSRAEAPLLVVEGTFALALPLLRRLATWSVYVDAPADVRLARKMLRKLGEGADLRPSLHGYLERGRRAHDVHVAPGRELADLVVDGVSELDEQVRRVRVLMGRRTKGHGR</sequence>
<keyword evidence="3" id="KW-1185">Reference proteome</keyword>